<sequence>MRMFFTTQVNNNGYVYTKGGSAFKPDTMAQGSLITNANAVYKNNAGGGSGWFSSSDVIAQKRRIAIGKNKNRVGIPDKQASGFKSTENNSRKSALARVRGGGAVAPKKKGANPGKA</sequence>
<feature type="compositionally biased region" description="Polar residues" evidence="1">
    <location>
        <begin position="82"/>
        <end position="92"/>
    </location>
</feature>
<organism evidence="2">
    <name type="scientific">viral metagenome</name>
    <dbReference type="NCBI Taxonomy" id="1070528"/>
    <lineage>
        <taxon>unclassified sequences</taxon>
        <taxon>metagenomes</taxon>
        <taxon>organismal metagenomes</taxon>
    </lineage>
</organism>
<proteinExistence type="predicted"/>
<protein>
    <submittedName>
        <fullName evidence="2">Uncharacterized protein</fullName>
    </submittedName>
</protein>
<dbReference type="EMBL" id="MN739467">
    <property type="protein sequence ID" value="QHT06266.1"/>
    <property type="molecule type" value="Genomic_DNA"/>
</dbReference>
<evidence type="ECO:0000256" key="1">
    <source>
        <dbReference type="SAM" id="MobiDB-lite"/>
    </source>
</evidence>
<dbReference type="AlphaFoldDB" id="A0A6C0CN91"/>
<name>A0A6C0CN91_9ZZZZ</name>
<accession>A0A6C0CN91</accession>
<evidence type="ECO:0000313" key="2">
    <source>
        <dbReference type="EMBL" id="QHT06266.1"/>
    </source>
</evidence>
<reference evidence="2" key="1">
    <citation type="journal article" date="2020" name="Nature">
        <title>Giant virus diversity and host interactions through global metagenomics.</title>
        <authorList>
            <person name="Schulz F."/>
            <person name="Roux S."/>
            <person name="Paez-Espino D."/>
            <person name="Jungbluth S."/>
            <person name="Walsh D.A."/>
            <person name="Denef V.J."/>
            <person name="McMahon K.D."/>
            <person name="Konstantinidis K.T."/>
            <person name="Eloe-Fadrosh E.A."/>
            <person name="Kyrpides N.C."/>
            <person name="Woyke T."/>
        </authorList>
    </citation>
    <scope>NUCLEOTIDE SEQUENCE</scope>
    <source>
        <strain evidence="2">GVMAG-M-3300021425-30</strain>
    </source>
</reference>
<feature type="region of interest" description="Disordered" evidence="1">
    <location>
        <begin position="73"/>
        <end position="116"/>
    </location>
</feature>